<evidence type="ECO:0000313" key="4">
    <source>
        <dbReference type="Proteomes" id="UP000255303"/>
    </source>
</evidence>
<evidence type="ECO:0000313" key="1">
    <source>
        <dbReference type="EMBL" id="SUD51138.1"/>
    </source>
</evidence>
<reference evidence="3 4" key="1">
    <citation type="submission" date="2018-06" db="EMBL/GenBank/DDBJ databases">
        <authorList>
            <consortium name="Pathogen Informatics"/>
            <person name="Doyle S."/>
        </authorList>
    </citation>
    <scope>NUCLEOTIDE SEQUENCE [LARGE SCALE GENOMIC DNA]</scope>
    <source>
        <strain evidence="1 4">NCTC10692</strain>
        <strain evidence="2 3">NCTC10860</strain>
    </source>
</reference>
<protein>
    <submittedName>
        <fullName evidence="1">Uncharacterized protein</fullName>
    </submittedName>
</protein>
<dbReference type="EMBL" id="UGUV01000002">
    <property type="protein sequence ID" value="SUD51138.1"/>
    <property type="molecule type" value="Genomic_DNA"/>
</dbReference>
<evidence type="ECO:0000313" key="2">
    <source>
        <dbReference type="EMBL" id="SUD62265.1"/>
    </source>
</evidence>
<dbReference type="Proteomes" id="UP000254084">
    <property type="component" value="Unassembled WGS sequence"/>
</dbReference>
<name>A0A379JRM3_ECTOL</name>
<accession>A0A379KC36</accession>
<organism evidence="1 4">
    <name type="scientific">Ectopseudomonas oleovorans</name>
    <name type="common">Pseudomonas oleovorans</name>
    <dbReference type="NCBI Taxonomy" id="301"/>
    <lineage>
        <taxon>Bacteria</taxon>
        <taxon>Pseudomonadati</taxon>
        <taxon>Pseudomonadota</taxon>
        <taxon>Gammaproteobacteria</taxon>
        <taxon>Pseudomonadales</taxon>
        <taxon>Pseudomonadaceae</taxon>
        <taxon>Ectopseudomonas</taxon>
    </lineage>
</organism>
<proteinExistence type="predicted"/>
<dbReference type="Proteomes" id="UP000255303">
    <property type="component" value="Unassembled WGS sequence"/>
</dbReference>
<accession>A0A379JRM3</accession>
<dbReference type="EMBL" id="UGUW01000004">
    <property type="protein sequence ID" value="SUD62265.1"/>
    <property type="molecule type" value="Genomic_DNA"/>
</dbReference>
<dbReference type="AlphaFoldDB" id="A0A379JRM3"/>
<gene>
    <name evidence="1" type="ORF">NCTC10692_01582</name>
    <name evidence="2" type="ORF">NCTC10860_04699</name>
</gene>
<evidence type="ECO:0000313" key="3">
    <source>
        <dbReference type="Proteomes" id="UP000254084"/>
    </source>
</evidence>
<sequence>MAIRHITAIAMPQTHLLLSLPDTESCQRVTHLLRSQAPHCQIIDSLDDCRHRPLCRWLQCLPAHSLGEVQARLDEAVLVLERSRHAFKSAQLAELRKQLSRLLEELSEPDN</sequence>